<keyword evidence="3" id="KW-1185">Reference proteome</keyword>
<keyword evidence="1" id="KW-1133">Transmembrane helix</keyword>
<proteinExistence type="predicted"/>
<name>A0ABT4W7Y0_9FLAO</name>
<evidence type="ECO:0000313" key="2">
    <source>
        <dbReference type="EMBL" id="MDA6068643.1"/>
    </source>
</evidence>
<evidence type="ECO:0000313" key="3">
    <source>
        <dbReference type="Proteomes" id="UP001212170"/>
    </source>
</evidence>
<dbReference type="RefSeq" id="WP_271334511.1">
    <property type="nucleotide sequence ID" value="NZ_JAMZNK010000004.1"/>
</dbReference>
<gene>
    <name evidence="2" type="ORF">NJT12_03330</name>
</gene>
<keyword evidence="1" id="KW-0472">Membrane</keyword>
<sequence>MYKTTLLIAFVCFCFLTSCRSKRQESQKVDTTIETTKESIVSYKDTIVYAPKSETSLKIPVSDLSFKPDLNNLQKPKVFTQKNGNATAKIEIVPDGIVITATCDSLAIAAKIKSKLEKEYRLKEKADQSKTDIKTGYTLFDLFVALLVGFIIGLALKFFKIV</sequence>
<accession>A0ABT4W7Y0</accession>
<reference evidence="2 3" key="1">
    <citation type="journal article" date="2023" name="Chemosphere">
        <title>Whole genome analysis of Flavobacterium aziz-sancarii sp. nov., isolated from Ardley Island (Antarctica), revealed a rich resistome and bioremediation potential.</title>
        <authorList>
            <person name="Otur C."/>
            <person name="Okay S."/>
            <person name="Kurt-Kizildogan A."/>
        </authorList>
    </citation>
    <scope>NUCLEOTIDE SEQUENCE [LARGE SCALE GENOMIC DNA]</scope>
    <source>
        <strain evidence="2 3">AC</strain>
    </source>
</reference>
<evidence type="ECO:0000256" key="1">
    <source>
        <dbReference type="SAM" id="Phobius"/>
    </source>
</evidence>
<feature type="transmembrane region" description="Helical" evidence="1">
    <location>
        <begin position="137"/>
        <end position="159"/>
    </location>
</feature>
<keyword evidence="1" id="KW-0812">Transmembrane</keyword>
<dbReference type="EMBL" id="JAMZNK010000004">
    <property type="protein sequence ID" value="MDA6068643.1"/>
    <property type="molecule type" value="Genomic_DNA"/>
</dbReference>
<protein>
    <submittedName>
        <fullName evidence="2">Uncharacterized protein</fullName>
    </submittedName>
</protein>
<organism evidence="2 3">
    <name type="scientific">Flavobacterium azizsancarii</name>
    <dbReference type="NCBI Taxonomy" id="2961580"/>
    <lineage>
        <taxon>Bacteria</taxon>
        <taxon>Pseudomonadati</taxon>
        <taxon>Bacteroidota</taxon>
        <taxon>Flavobacteriia</taxon>
        <taxon>Flavobacteriales</taxon>
        <taxon>Flavobacteriaceae</taxon>
        <taxon>Flavobacterium</taxon>
    </lineage>
</organism>
<dbReference type="PROSITE" id="PS51257">
    <property type="entry name" value="PROKAR_LIPOPROTEIN"/>
    <property type="match status" value="1"/>
</dbReference>
<comment type="caution">
    <text evidence="2">The sequence shown here is derived from an EMBL/GenBank/DDBJ whole genome shotgun (WGS) entry which is preliminary data.</text>
</comment>
<dbReference type="Proteomes" id="UP001212170">
    <property type="component" value="Unassembled WGS sequence"/>
</dbReference>